<comment type="caution">
    <text evidence="2">The sequence shown here is derived from an EMBL/GenBank/DDBJ whole genome shotgun (WGS) entry which is preliminary data.</text>
</comment>
<keyword evidence="3" id="KW-1185">Reference proteome</keyword>
<dbReference type="PANTHER" id="PTHR38011:SF11">
    <property type="entry name" value="2,5-DIAMINO-6-RIBOSYLAMINO-4(3H)-PYRIMIDINONE 5'-PHOSPHATE REDUCTASE"/>
    <property type="match status" value="1"/>
</dbReference>
<name>A0ABP7IYZ1_9ACTN</name>
<accession>A0ABP7IYZ1</accession>
<dbReference type="EMBL" id="BAABDE010000029">
    <property type="protein sequence ID" value="GAA3829854.1"/>
    <property type="molecule type" value="Genomic_DNA"/>
</dbReference>
<dbReference type="Proteomes" id="UP001501009">
    <property type="component" value="Unassembled WGS sequence"/>
</dbReference>
<feature type="domain" description="Bacterial bifunctional deaminase-reductase C-terminal" evidence="1">
    <location>
        <begin position="7"/>
        <end position="185"/>
    </location>
</feature>
<evidence type="ECO:0000313" key="2">
    <source>
        <dbReference type="EMBL" id="GAA3829854.1"/>
    </source>
</evidence>
<dbReference type="SUPFAM" id="SSF53597">
    <property type="entry name" value="Dihydrofolate reductase-like"/>
    <property type="match status" value="1"/>
</dbReference>
<sequence>MTKPMAKIVLMMGVSLDGYIEGPDHDISWHCVDDELHQHMNDVIGRFGALLHGRRVYELMAAYWPTADADPQASAITRQFAGIWRDIPKVVYSRTLQSAEWNSTVVRDVVPEEVRALKEKTVGGDLGLGGAGIAAEFLRLGLVDEYRVYVHPALVGRGTRLFPEADIAASLRLVESHVFGNGVVLLRYEQGERGEQGDGSARP</sequence>
<dbReference type="InterPro" id="IPR024072">
    <property type="entry name" value="DHFR-like_dom_sf"/>
</dbReference>
<protein>
    <submittedName>
        <fullName evidence="2">Dihydrofolate reductase family protein</fullName>
    </submittedName>
</protein>
<dbReference type="Pfam" id="PF01872">
    <property type="entry name" value="RibD_C"/>
    <property type="match status" value="1"/>
</dbReference>
<organism evidence="2 3">
    <name type="scientific">Streptomyces coacervatus</name>
    <dbReference type="NCBI Taxonomy" id="647381"/>
    <lineage>
        <taxon>Bacteria</taxon>
        <taxon>Bacillati</taxon>
        <taxon>Actinomycetota</taxon>
        <taxon>Actinomycetes</taxon>
        <taxon>Kitasatosporales</taxon>
        <taxon>Streptomycetaceae</taxon>
        <taxon>Streptomyces</taxon>
    </lineage>
</organism>
<dbReference type="InterPro" id="IPR002734">
    <property type="entry name" value="RibDG_C"/>
</dbReference>
<dbReference type="Gene3D" id="3.40.430.10">
    <property type="entry name" value="Dihydrofolate Reductase, subunit A"/>
    <property type="match status" value="1"/>
</dbReference>
<proteinExistence type="predicted"/>
<reference evidence="3" key="1">
    <citation type="journal article" date="2019" name="Int. J. Syst. Evol. Microbiol.">
        <title>The Global Catalogue of Microorganisms (GCM) 10K type strain sequencing project: providing services to taxonomists for standard genome sequencing and annotation.</title>
        <authorList>
            <consortium name="The Broad Institute Genomics Platform"/>
            <consortium name="The Broad Institute Genome Sequencing Center for Infectious Disease"/>
            <person name="Wu L."/>
            <person name="Ma J."/>
        </authorList>
    </citation>
    <scope>NUCLEOTIDE SEQUENCE [LARGE SCALE GENOMIC DNA]</scope>
    <source>
        <strain evidence="3">JCM 17138</strain>
    </source>
</reference>
<evidence type="ECO:0000313" key="3">
    <source>
        <dbReference type="Proteomes" id="UP001501009"/>
    </source>
</evidence>
<gene>
    <name evidence="2" type="ORF">GCM10022403_073860</name>
</gene>
<dbReference type="InterPro" id="IPR050765">
    <property type="entry name" value="Riboflavin_Biosynth_HTPR"/>
</dbReference>
<evidence type="ECO:0000259" key="1">
    <source>
        <dbReference type="Pfam" id="PF01872"/>
    </source>
</evidence>
<dbReference type="PANTHER" id="PTHR38011">
    <property type="entry name" value="DIHYDROFOLATE REDUCTASE FAMILY PROTEIN (AFU_ORTHOLOGUE AFUA_8G06820)"/>
    <property type="match status" value="1"/>
</dbReference>